<evidence type="ECO:0000313" key="2">
    <source>
        <dbReference type="EMBL" id="MCI10596.1"/>
    </source>
</evidence>
<evidence type="ECO:0000313" key="3">
    <source>
        <dbReference type="Proteomes" id="UP000265520"/>
    </source>
</evidence>
<feature type="region of interest" description="Disordered" evidence="1">
    <location>
        <begin position="1"/>
        <end position="25"/>
    </location>
</feature>
<name>A0A392PH21_9FABA</name>
<protein>
    <submittedName>
        <fullName evidence="2">Uncharacterized protein</fullName>
    </submittedName>
</protein>
<dbReference type="AlphaFoldDB" id="A0A392PH21"/>
<proteinExistence type="predicted"/>
<comment type="caution">
    <text evidence="2">The sequence shown here is derived from an EMBL/GenBank/DDBJ whole genome shotgun (WGS) entry which is preliminary data.</text>
</comment>
<keyword evidence="3" id="KW-1185">Reference proteome</keyword>
<organism evidence="2 3">
    <name type="scientific">Trifolium medium</name>
    <dbReference type="NCBI Taxonomy" id="97028"/>
    <lineage>
        <taxon>Eukaryota</taxon>
        <taxon>Viridiplantae</taxon>
        <taxon>Streptophyta</taxon>
        <taxon>Embryophyta</taxon>
        <taxon>Tracheophyta</taxon>
        <taxon>Spermatophyta</taxon>
        <taxon>Magnoliopsida</taxon>
        <taxon>eudicotyledons</taxon>
        <taxon>Gunneridae</taxon>
        <taxon>Pentapetalae</taxon>
        <taxon>rosids</taxon>
        <taxon>fabids</taxon>
        <taxon>Fabales</taxon>
        <taxon>Fabaceae</taxon>
        <taxon>Papilionoideae</taxon>
        <taxon>50 kb inversion clade</taxon>
        <taxon>NPAAA clade</taxon>
        <taxon>Hologalegina</taxon>
        <taxon>IRL clade</taxon>
        <taxon>Trifolieae</taxon>
        <taxon>Trifolium</taxon>
    </lineage>
</organism>
<reference evidence="2 3" key="1">
    <citation type="journal article" date="2018" name="Front. Plant Sci.">
        <title>Red Clover (Trifolium pratense) and Zigzag Clover (T. medium) - A Picture of Genomic Similarities and Differences.</title>
        <authorList>
            <person name="Dluhosova J."/>
            <person name="Istvanek J."/>
            <person name="Nedelnik J."/>
            <person name="Repkova J."/>
        </authorList>
    </citation>
    <scope>NUCLEOTIDE SEQUENCE [LARGE SCALE GENOMIC DNA]</scope>
    <source>
        <strain evidence="3">cv. 10/8</strain>
        <tissue evidence="2">Leaf</tissue>
    </source>
</reference>
<dbReference type="Proteomes" id="UP000265520">
    <property type="component" value="Unassembled WGS sequence"/>
</dbReference>
<dbReference type="EMBL" id="LXQA010076903">
    <property type="protein sequence ID" value="MCI10596.1"/>
    <property type="molecule type" value="Genomic_DNA"/>
</dbReference>
<sequence>MAPSNPSGTGARRKSGEGNGKIVQPLIWKGFSPKKTENIAVEYG</sequence>
<feature type="non-terminal residue" evidence="2">
    <location>
        <position position="44"/>
    </location>
</feature>
<accession>A0A392PH21</accession>
<evidence type="ECO:0000256" key="1">
    <source>
        <dbReference type="SAM" id="MobiDB-lite"/>
    </source>
</evidence>